<evidence type="ECO:0000259" key="1">
    <source>
        <dbReference type="PROSITE" id="PS50022"/>
    </source>
</evidence>
<gene>
    <name evidence="2" type="ORF">UT23_C0019G0013</name>
</gene>
<evidence type="ECO:0000313" key="3">
    <source>
        <dbReference type="Proteomes" id="UP000034325"/>
    </source>
</evidence>
<dbReference type="SUPFAM" id="SSF49785">
    <property type="entry name" value="Galactose-binding domain-like"/>
    <property type="match status" value="1"/>
</dbReference>
<evidence type="ECO:0000313" key="2">
    <source>
        <dbReference type="EMBL" id="KKQ97044.1"/>
    </source>
</evidence>
<dbReference type="EMBL" id="LBWA01000019">
    <property type="protein sequence ID" value="KKQ97044.1"/>
    <property type="molecule type" value="Genomic_DNA"/>
</dbReference>
<dbReference type="InterPro" id="IPR000421">
    <property type="entry name" value="FA58C"/>
</dbReference>
<comment type="caution">
    <text evidence="2">The sequence shown here is derived from an EMBL/GenBank/DDBJ whole genome shotgun (WGS) entry which is preliminary data.</text>
</comment>
<dbReference type="AlphaFoldDB" id="A0A0G0PFX4"/>
<proteinExistence type="predicted"/>
<dbReference type="Proteomes" id="UP000034325">
    <property type="component" value="Unassembled WGS sequence"/>
</dbReference>
<dbReference type="Pfam" id="PF00754">
    <property type="entry name" value="F5_F8_type_C"/>
    <property type="match status" value="1"/>
</dbReference>
<dbReference type="PROSITE" id="PS50022">
    <property type="entry name" value="FA58C_3"/>
    <property type="match status" value="1"/>
</dbReference>
<organism evidence="2 3">
    <name type="scientific">Candidatus Woesebacteria bacterium GW2011_GWA1_39_12</name>
    <dbReference type="NCBI Taxonomy" id="1618549"/>
    <lineage>
        <taxon>Bacteria</taxon>
        <taxon>Candidatus Woeseibacteriota</taxon>
    </lineage>
</organism>
<dbReference type="Gene3D" id="2.60.120.260">
    <property type="entry name" value="Galactose-binding domain-like"/>
    <property type="match status" value="1"/>
</dbReference>
<reference evidence="2 3" key="1">
    <citation type="journal article" date="2015" name="Nature">
        <title>rRNA introns, odd ribosomes, and small enigmatic genomes across a large radiation of phyla.</title>
        <authorList>
            <person name="Brown C.T."/>
            <person name="Hug L.A."/>
            <person name="Thomas B.C."/>
            <person name="Sharon I."/>
            <person name="Castelle C.J."/>
            <person name="Singh A."/>
            <person name="Wilkins M.J."/>
            <person name="Williams K.H."/>
            <person name="Banfield J.F."/>
        </authorList>
    </citation>
    <scope>NUCLEOTIDE SEQUENCE [LARGE SCALE GENOMIC DNA]</scope>
</reference>
<protein>
    <recommendedName>
        <fullName evidence="1">F5/8 type C domain-containing protein</fullName>
    </recommendedName>
</protein>
<name>A0A0G0PFX4_9BACT</name>
<feature type="domain" description="F5/8 type C" evidence="1">
    <location>
        <begin position="1"/>
        <end position="71"/>
    </location>
</feature>
<accession>A0A0G0PFX4</accession>
<dbReference type="InterPro" id="IPR008979">
    <property type="entry name" value="Galactose-bd-like_sf"/>
</dbReference>
<sequence length="187" mass="21409">MCDKSPTKYILELSLDGKVWQQIGSRDEERRIEPGSMEVMSFNPQKARYVRMTILSSLNNDSPGVAEVWAVPASFADLDIKEAENFLVQPFGYVPDQQSYIFTLGKVGHVGRADIYWQDNQRLEWVSSFDSRLELVYDSSPHLYRVYVPARGNKIEKIRISNITIPGKIEVSSVKYRHLPLGEILAR</sequence>